<feature type="coiled-coil region" evidence="6">
    <location>
        <begin position="343"/>
        <end position="370"/>
    </location>
</feature>
<dbReference type="GO" id="GO:0000278">
    <property type="term" value="P:mitotic cell cycle"/>
    <property type="evidence" value="ECO:0007669"/>
    <property type="project" value="TreeGrafter"/>
</dbReference>
<feature type="non-terminal residue" evidence="9">
    <location>
        <position position="1"/>
    </location>
</feature>
<comment type="subcellular location">
    <subcellularLocation>
        <location evidence="5">Cytoplasm</location>
        <location evidence="5">Cytoskeleton</location>
        <location evidence="5">Microtubule organizing center</location>
    </subcellularLocation>
</comment>
<dbReference type="GO" id="GO:0043015">
    <property type="term" value="F:gamma-tubulin binding"/>
    <property type="evidence" value="ECO:0007669"/>
    <property type="project" value="InterPro"/>
</dbReference>
<dbReference type="GO" id="GO:0031122">
    <property type="term" value="P:cytoplasmic microtubule organization"/>
    <property type="evidence" value="ECO:0007669"/>
    <property type="project" value="TreeGrafter"/>
</dbReference>
<feature type="domain" description="Gamma tubulin complex component C-terminal" evidence="8">
    <location>
        <begin position="666"/>
        <end position="918"/>
    </location>
</feature>
<keyword evidence="2 5" id="KW-0963">Cytoplasm</keyword>
<organism evidence="9">
    <name type="scientific">Triatoma infestans</name>
    <name type="common">Assassin bug</name>
    <dbReference type="NCBI Taxonomy" id="30076"/>
    <lineage>
        <taxon>Eukaryota</taxon>
        <taxon>Metazoa</taxon>
        <taxon>Ecdysozoa</taxon>
        <taxon>Arthropoda</taxon>
        <taxon>Hexapoda</taxon>
        <taxon>Insecta</taxon>
        <taxon>Pterygota</taxon>
        <taxon>Neoptera</taxon>
        <taxon>Paraneoptera</taxon>
        <taxon>Hemiptera</taxon>
        <taxon>Heteroptera</taxon>
        <taxon>Panheteroptera</taxon>
        <taxon>Cimicomorpha</taxon>
        <taxon>Reduviidae</taxon>
        <taxon>Triatominae</taxon>
        <taxon>Triatoma</taxon>
    </lineage>
</organism>
<evidence type="ECO:0000256" key="1">
    <source>
        <dbReference type="ARBA" id="ARBA00010337"/>
    </source>
</evidence>
<evidence type="ECO:0000256" key="3">
    <source>
        <dbReference type="ARBA" id="ARBA00022701"/>
    </source>
</evidence>
<evidence type="ECO:0000256" key="2">
    <source>
        <dbReference type="ARBA" id="ARBA00022490"/>
    </source>
</evidence>
<dbReference type="Gene3D" id="1.20.120.1900">
    <property type="entry name" value="Gamma-tubulin complex, C-terminal domain"/>
    <property type="match status" value="1"/>
</dbReference>
<dbReference type="EMBL" id="GBBI01005061">
    <property type="protein sequence ID" value="JAC13651.1"/>
    <property type="molecule type" value="mRNA"/>
</dbReference>
<evidence type="ECO:0000256" key="5">
    <source>
        <dbReference type="RuleBase" id="RU363050"/>
    </source>
</evidence>
<dbReference type="GO" id="GO:0007020">
    <property type="term" value="P:microtubule nucleation"/>
    <property type="evidence" value="ECO:0007669"/>
    <property type="project" value="InterPro"/>
</dbReference>
<dbReference type="GO" id="GO:0051321">
    <property type="term" value="P:meiotic cell cycle"/>
    <property type="evidence" value="ECO:0007669"/>
    <property type="project" value="TreeGrafter"/>
</dbReference>
<dbReference type="PANTHER" id="PTHR19302">
    <property type="entry name" value="GAMMA TUBULIN COMPLEX PROTEIN"/>
    <property type="match status" value="1"/>
</dbReference>
<evidence type="ECO:0000256" key="4">
    <source>
        <dbReference type="ARBA" id="ARBA00023212"/>
    </source>
</evidence>
<comment type="similarity">
    <text evidence="1 5">Belongs to the TUBGCP family.</text>
</comment>
<protein>
    <recommendedName>
        <fullName evidence="5">Gamma-tubulin complex component</fullName>
    </recommendedName>
</protein>
<name>A0A023EXH8_TRIIF</name>
<dbReference type="InterPro" id="IPR040457">
    <property type="entry name" value="GCP_C"/>
</dbReference>
<evidence type="ECO:0000313" key="9">
    <source>
        <dbReference type="EMBL" id="JAC13651.1"/>
    </source>
</evidence>
<keyword evidence="6" id="KW-0175">Coiled coil</keyword>
<dbReference type="GO" id="GO:0000930">
    <property type="term" value="C:gamma-tubulin complex"/>
    <property type="evidence" value="ECO:0007669"/>
    <property type="project" value="TreeGrafter"/>
</dbReference>
<dbReference type="GO" id="GO:0051225">
    <property type="term" value="P:spindle assembly"/>
    <property type="evidence" value="ECO:0007669"/>
    <property type="project" value="TreeGrafter"/>
</dbReference>
<dbReference type="AlphaFoldDB" id="A0A023EXH8"/>
<dbReference type="InterPro" id="IPR007259">
    <property type="entry name" value="GCP"/>
</dbReference>
<evidence type="ECO:0000256" key="6">
    <source>
        <dbReference type="SAM" id="Coils"/>
    </source>
</evidence>
<reference evidence="9" key="1">
    <citation type="journal article" date="2014" name="PLoS Negl. Trop. Dis.">
        <title>An updated insight into the Sialotranscriptome of Triatoma infestans: developmental stage and geographic variations.</title>
        <authorList>
            <person name="Schwarz A."/>
            <person name="Medrano-Mercado N."/>
            <person name="Schaub G.A."/>
            <person name="Struchiner C.J."/>
            <person name="Bargues M.D."/>
            <person name="Levy M.Z."/>
            <person name="Ribeiro J.M."/>
        </authorList>
    </citation>
    <scope>NUCLEOTIDE SEQUENCE</scope>
    <source>
        <strain evidence="9">Chile</strain>
        <tissue evidence="9">Salivary glands</tissue>
    </source>
</reference>
<dbReference type="InterPro" id="IPR059169">
    <property type="entry name" value="GCP5_N_ext"/>
</dbReference>
<proteinExistence type="evidence at transcript level"/>
<keyword evidence="3 5" id="KW-0493">Microtubule</keyword>
<feature type="compositionally biased region" description="Acidic residues" evidence="7">
    <location>
        <begin position="145"/>
        <end position="160"/>
    </location>
</feature>
<evidence type="ECO:0000256" key="7">
    <source>
        <dbReference type="SAM" id="MobiDB-lite"/>
    </source>
</evidence>
<dbReference type="Pfam" id="PF04130">
    <property type="entry name" value="GCP_C_terminal"/>
    <property type="match status" value="1"/>
</dbReference>
<dbReference type="PANTHER" id="PTHR19302:SF33">
    <property type="entry name" value="GAMMA-TUBULIN COMPLEX COMPONENT 5"/>
    <property type="match status" value="1"/>
</dbReference>
<dbReference type="CDD" id="cd22572">
    <property type="entry name" value="GCP5_NTD"/>
    <property type="match status" value="1"/>
</dbReference>
<sequence length="948" mass="112320">DLKALILHITGYEESSEEFSRIEEKSWSTILNRSYISPTDENVKKNLNDFVDKFVYHDFRIKAHNLKILINTYSNLKYFQKITDGALQWNLIDLLIKLSYKPTYTDSDDLPLDIEKLLSIQSNEEHDIDWGSYLKEGWEKFVLPSDDESWSSDGEDLEEKEESRAKNLLVLSDQVERPGPSKMQQLQDSALDMMQKSEAAINWLEENTEDPWWNNPDIRDTPPSKSFHANWCFHWEDEMKKRGFDIENTRVIREYKVLREIIMVLCEPPDPPGSFIIEATNQGFTASRRTSISSLSPPMFAAIIESHVCNYLPYIKELNQFVDQICRDGGTNHNIPFTYYNYAHCLHKILENYKLKLRELERKVKLEDGSVTMRSLFSELRPNLLNLRFICTVHRKAIYINYKTEDNWKCALKLLSVLYNEIMSFNNREKRTMFGLFLYSFTTYLRIFDKMSEDISFADHRNEFIIYRSEDEVRGIEMRDYVTFLGSIKGPCLNLWTTFFDLCLGALSSVYFLTQLGKTSNFINRTGLYDLFYNGLMEDLKTKILKFYPNFKITIPTAPETPEWMLPLKGKDLNSFMIPRNKVTTMPLLKHRTYDLVEKIFDVYRIPRNRHPRETSLDCFIKDLAHCDITLIPLMEFIKKHLFEGVEHHLESNGFISDIILKEYKLLDHLQYIWNIAFIHIDSIVPVILNELSNASSKPGSLCNRLRNCLEEYMPHDIISNFTLTISPIPSSILSNNILEKIEYLTFHYDVHPHLRLIITQDMISDYNKLFKFLLQLKYAYKILHKMRYGVLDDNTERARRLFSLRMWLLHTILTFNKYFSNLDHKKFLDKIKQICEETKYLYSVQYAHRKFIKQCKEQFFFNNNKFKKLLERLFRICATLFQNWYLEEKGLLTIPKIENLEKDFLDVMTSVGSQIETISVRSEHLKYNLHFEMLHDEILYNMPSAWD</sequence>
<dbReference type="GO" id="GO:0005874">
    <property type="term" value="C:microtubule"/>
    <property type="evidence" value="ECO:0007669"/>
    <property type="project" value="UniProtKB-KW"/>
</dbReference>
<keyword evidence="4 5" id="KW-0206">Cytoskeleton</keyword>
<accession>A0A023EXH8</accession>
<evidence type="ECO:0000259" key="8">
    <source>
        <dbReference type="Pfam" id="PF04130"/>
    </source>
</evidence>
<feature type="region of interest" description="Disordered" evidence="7">
    <location>
        <begin position="145"/>
        <end position="164"/>
    </location>
</feature>
<dbReference type="GO" id="GO:0000922">
    <property type="term" value="C:spindle pole"/>
    <property type="evidence" value="ECO:0007669"/>
    <property type="project" value="InterPro"/>
</dbReference>
<dbReference type="GO" id="GO:0051011">
    <property type="term" value="F:microtubule minus-end binding"/>
    <property type="evidence" value="ECO:0007669"/>
    <property type="project" value="TreeGrafter"/>
</dbReference>
<dbReference type="InterPro" id="IPR042241">
    <property type="entry name" value="GCP_C_sf"/>
</dbReference>